<protein>
    <recommendedName>
        <fullName evidence="4">Ras modification protein ERF4</fullName>
    </recommendedName>
</protein>
<evidence type="ECO:0000259" key="8">
    <source>
        <dbReference type="Pfam" id="PF10256"/>
    </source>
</evidence>
<dbReference type="InterPro" id="IPR051371">
    <property type="entry name" value="Ras_palmitoyltransferase"/>
</dbReference>
<evidence type="ECO:0000313" key="9">
    <source>
        <dbReference type="EMBL" id="SPN98368.1"/>
    </source>
</evidence>
<name>A0AAE8MRU5_9PEZI</name>
<comment type="caution">
    <text evidence="9">The sequence shown here is derived from an EMBL/GenBank/DDBJ whole genome shotgun (WGS) entry which is preliminary data.</text>
</comment>
<dbReference type="EMBL" id="ONZQ02000002">
    <property type="protein sequence ID" value="SPN98368.1"/>
    <property type="molecule type" value="Genomic_DNA"/>
</dbReference>
<evidence type="ECO:0000256" key="6">
    <source>
        <dbReference type="ARBA" id="ARBA00023136"/>
    </source>
</evidence>
<evidence type="ECO:0000256" key="3">
    <source>
        <dbReference type="ARBA" id="ARBA00011396"/>
    </source>
</evidence>
<dbReference type="GO" id="GO:0005789">
    <property type="term" value="C:endoplasmic reticulum membrane"/>
    <property type="evidence" value="ECO:0007669"/>
    <property type="project" value="UniProtKB-SubCell"/>
</dbReference>
<feature type="compositionally biased region" description="Low complexity" evidence="7">
    <location>
        <begin position="260"/>
        <end position="273"/>
    </location>
</feature>
<dbReference type="Pfam" id="PF10256">
    <property type="entry name" value="Erf4"/>
    <property type="match status" value="1"/>
</dbReference>
<dbReference type="InterPro" id="IPR019383">
    <property type="entry name" value="Golgin_A_7/ERF4"/>
</dbReference>
<comment type="subunit">
    <text evidence="3">Interacts with ERF2.</text>
</comment>
<dbReference type="GO" id="GO:0006612">
    <property type="term" value="P:protein targeting to membrane"/>
    <property type="evidence" value="ECO:0007669"/>
    <property type="project" value="TreeGrafter"/>
</dbReference>
<evidence type="ECO:0000256" key="5">
    <source>
        <dbReference type="ARBA" id="ARBA00022824"/>
    </source>
</evidence>
<reference evidence="9" key="1">
    <citation type="submission" date="2018-03" db="EMBL/GenBank/DDBJ databases">
        <authorList>
            <person name="Guldener U."/>
        </authorList>
    </citation>
    <scope>NUCLEOTIDE SEQUENCE</scope>
</reference>
<feature type="region of interest" description="Disordered" evidence="7">
    <location>
        <begin position="441"/>
        <end position="464"/>
    </location>
</feature>
<evidence type="ECO:0000256" key="7">
    <source>
        <dbReference type="SAM" id="MobiDB-lite"/>
    </source>
</evidence>
<dbReference type="GO" id="GO:0031211">
    <property type="term" value="C:endoplasmic reticulum palmitoyltransferase complex"/>
    <property type="evidence" value="ECO:0007669"/>
    <property type="project" value="TreeGrafter"/>
</dbReference>
<comment type="similarity">
    <text evidence="2">Belongs to the ERF4 family.</text>
</comment>
<sequence length="464" mass="50609">MTGGAHRLKGPPDYPRAQCDLLRMGGAARPPIFPGLRGGDDSDDSDDTTCNTLMFPPSRKRPVPTPASASPRRPRAARLWNPTNSTPRLPKAAPVRKRRPSTPPLPAVLLSHPAITDTSTVDPVRTADGDYPLLTLSEQRQTKHTAPSRPSFQIEQYGAGERRISLPRSVRHSYDGKRSANATPTPTEPEFTWAYRNSIHEQGPPSRPLDKGKGKEIATTTMAHEHENAAAARFSVDLERGPETEGHPRPSNVSAGDGIGSPMSSNSSDSSIMGEDVQGGDATQEWGPQHPCYPHLNPHVPASSPEYAATRIIRVRRDYMVGGDLAPAFSDTYPDILDPVGLSEQEFRRIISKLNTDLVSIHDPYGWRNILDATLGLLTGWVWDDLGFTGIKARLAGLEGWIERWNQEMEKTLGADDGMAPRIIPLRKTGYMTLDIQIPDPEIAPAPSTPRDGAGSGFQEVEVS</sequence>
<keyword evidence="6" id="KW-0472">Membrane</keyword>
<keyword evidence="10" id="KW-1185">Reference proteome</keyword>
<dbReference type="Proteomes" id="UP001187682">
    <property type="component" value="Unassembled WGS sequence"/>
</dbReference>
<keyword evidence="5" id="KW-0256">Endoplasmic reticulum</keyword>
<evidence type="ECO:0000256" key="2">
    <source>
        <dbReference type="ARBA" id="ARBA00007732"/>
    </source>
</evidence>
<accession>A0AAE8MRU5</accession>
<comment type="subcellular location">
    <subcellularLocation>
        <location evidence="1">Endoplasmic reticulum membrane</location>
        <topology evidence="1">Peripheral membrane protein</topology>
    </subcellularLocation>
</comment>
<feature type="region of interest" description="Disordered" evidence="7">
    <location>
        <begin position="156"/>
        <end position="189"/>
    </location>
</feature>
<dbReference type="AlphaFoldDB" id="A0AAE8MRU5"/>
<feature type="domain" description="Golgin subfamily A member 7/ERF4" evidence="8">
    <location>
        <begin position="312"/>
        <end position="435"/>
    </location>
</feature>
<organism evidence="9 10">
    <name type="scientific">Cephalotrichum gorgonifer</name>
    <dbReference type="NCBI Taxonomy" id="2041049"/>
    <lineage>
        <taxon>Eukaryota</taxon>
        <taxon>Fungi</taxon>
        <taxon>Dikarya</taxon>
        <taxon>Ascomycota</taxon>
        <taxon>Pezizomycotina</taxon>
        <taxon>Sordariomycetes</taxon>
        <taxon>Hypocreomycetidae</taxon>
        <taxon>Microascales</taxon>
        <taxon>Microascaceae</taxon>
        <taxon>Cephalotrichum</taxon>
    </lineage>
</organism>
<feature type="region of interest" description="Disordered" evidence="7">
    <location>
        <begin position="240"/>
        <end position="300"/>
    </location>
</feature>
<feature type="region of interest" description="Disordered" evidence="7">
    <location>
        <begin position="1"/>
        <end position="109"/>
    </location>
</feature>
<evidence type="ECO:0000256" key="4">
    <source>
        <dbReference type="ARBA" id="ARBA00018463"/>
    </source>
</evidence>
<evidence type="ECO:0000313" key="10">
    <source>
        <dbReference type="Proteomes" id="UP001187682"/>
    </source>
</evidence>
<evidence type="ECO:0000256" key="1">
    <source>
        <dbReference type="ARBA" id="ARBA00004406"/>
    </source>
</evidence>
<dbReference type="PANTHER" id="PTHR13254:SF0">
    <property type="entry name" value="GOLGIN SUBFAMILY A MEMBER 7_ERF4 DOMAIN-CONTAINING PROTEIN"/>
    <property type="match status" value="1"/>
</dbReference>
<proteinExistence type="inferred from homology"/>
<gene>
    <name evidence="9" type="ORF">DNG_01413</name>
</gene>
<dbReference type="PANTHER" id="PTHR13254">
    <property type="entry name" value="GOLGI AUTOANTIGEN, GOLGIN SUBFAMILY A, 7"/>
    <property type="match status" value="1"/>
</dbReference>